<reference evidence="1 2" key="1">
    <citation type="submission" date="2016-11" db="EMBL/GenBank/DDBJ databases">
        <authorList>
            <person name="Jaros S."/>
            <person name="Januszkiewicz K."/>
            <person name="Wedrychowicz H."/>
        </authorList>
    </citation>
    <scope>NUCLEOTIDE SEQUENCE [LARGE SCALE GENOMIC DNA]</scope>
    <source>
        <strain evidence="1 2">DSM 25479</strain>
    </source>
</reference>
<dbReference type="RefSeq" id="WP_143154002.1">
    <property type="nucleotide sequence ID" value="NZ_FQYI01000001.1"/>
</dbReference>
<organism evidence="1 2">
    <name type="scientific">Cruoricaptor ignavus</name>
    <dbReference type="NCBI Taxonomy" id="1118202"/>
    <lineage>
        <taxon>Bacteria</taxon>
        <taxon>Pseudomonadati</taxon>
        <taxon>Bacteroidota</taxon>
        <taxon>Flavobacteriia</taxon>
        <taxon>Flavobacteriales</taxon>
        <taxon>Weeksellaceae</taxon>
        <taxon>Cruoricaptor</taxon>
    </lineage>
</organism>
<sequence>MNEEIKFPMMLDTALMLVNEMRAIEIRKLDDAAETEKALLMTEIRKYDAEEKLLYYGDDHSRLSVMEKIDKLYSPIVKAKYERV</sequence>
<dbReference type="EMBL" id="FQYI01000001">
    <property type="protein sequence ID" value="SHI29996.1"/>
    <property type="molecule type" value="Genomic_DNA"/>
</dbReference>
<accession>A0A1M6A0S0</accession>
<evidence type="ECO:0000313" key="1">
    <source>
        <dbReference type="EMBL" id="SHI29996.1"/>
    </source>
</evidence>
<dbReference type="Proteomes" id="UP000184335">
    <property type="component" value="Unassembled WGS sequence"/>
</dbReference>
<keyword evidence="2" id="KW-1185">Reference proteome</keyword>
<dbReference type="AlphaFoldDB" id="A0A1M6A0S0"/>
<evidence type="ECO:0000313" key="2">
    <source>
        <dbReference type="Proteomes" id="UP000184335"/>
    </source>
</evidence>
<dbReference type="OrthoDB" id="1149175at2"/>
<proteinExistence type="predicted"/>
<gene>
    <name evidence="1" type="ORF">SAMN05443429_10185</name>
</gene>
<name>A0A1M6A0S0_9FLAO</name>
<protein>
    <submittedName>
        <fullName evidence="1">Uncharacterized protein</fullName>
    </submittedName>
</protein>